<dbReference type="RefSeq" id="XP_001305583.1">
    <property type="nucleotide sequence ID" value="XM_001305582.1"/>
</dbReference>
<dbReference type="PROSITE" id="PS50097">
    <property type="entry name" value="BTB"/>
    <property type="match status" value="1"/>
</dbReference>
<dbReference type="VEuPathDB" id="TrichDB:TVAGG3_0415970"/>
<sequence>MQQEFDFSEFFDKSLVTDCLIKFEGSSSAEIRAHKLILANSSNFFFNMFTGQMDEERTGTVNLVYNPDNLLQEAIRWMYNGKKFYEDYDIEKLLKLYAVSAFYTIENLQNDLKTVISQKIPQLKMLNYCDFCYKQGLSETLNYLAVLIGENFEKYDDISKMSDILDVRVYALALQK</sequence>
<accession>A2FR23</accession>
<dbReference type="CDD" id="cd18186">
    <property type="entry name" value="BTB_POZ_ZBTB_KLHL-like"/>
    <property type="match status" value="1"/>
</dbReference>
<dbReference type="SUPFAM" id="SSF54695">
    <property type="entry name" value="POZ domain"/>
    <property type="match status" value="1"/>
</dbReference>
<name>A2FR23_TRIV3</name>
<dbReference type="Gene3D" id="3.30.710.10">
    <property type="entry name" value="Potassium Channel Kv1.1, Chain A"/>
    <property type="match status" value="1"/>
</dbReference>
<dbReference type="VEuPathDB" id="TrichDB:TVAG_350000"/>
<dbReference type="GO" id="GO:0031625">
    <property type="term" value="F:ubiquitin protein ligase binding"/>
    <property type="evidence" value="ECO:0000318"/>
    <property type="project" value="GO_Central"/>
</dbReference>
<dbReference type="EMBL" id="DS113955">
    <property type="protein sequence ID" value="EAX92653.1"/>
    <property type="molecule type" value="Genomic_DNA"/>
</dbReference>
<keyword evidence="3" id="KW-1185">Reference proteome</keyword>
<dbReference type="OrthoDB" id="1022638at2759"/>
<proteinExistence type="predicted"/>
<dbReference type="AlphaFoldDB" id="A2FR23"/>
<evidence type="ECO:0000259" key="1">
    <source>
        <dbReference type="PROSITE" id="PS50097"/>
    </source>
</evidence>
<dbReference type="Pfam" id="PF00651">
    <property type="entry name" value="BTB"/>
    <property type="match status" value="1"/>
</dbReference>
<organism evidence="2 3">
    <name type="scientific">Trichomonas vaginalis (strain ATCC PRA-98 / G3)</name>
    <dbReference type="NCBI Taxonomy" id="412133"/>
    <lineage>
        <taxon>Eukaryota</taxon>
        <taxon>Metamonada</taxon>
        <taxon>Parabasalia</taxon>
        <taxon>Trichomonadida</taxon>
        <taxon>Trichomonadidae</taxon>
        <taxon>Trichomonas</taxon>
    </lineage>
</organism>
<dbReference type="Proteomes" id="UP000001542">
    <property type="component" value="Unassembled WGS sequence"/>
</dbReference>
<feature type="domain" description="BTB" evidence="1">
    <location>
        <begin position="17"/>
        <end position="87"/>
    </location>
</feature>
<dbReference type="GO" id="GO:0005737">
    <property type="term" value="C:cytoplasm"/>
    <property type="evidence" value="ECO:0000318"/>
    <property type="project" value="GO_Central"/>
</dbReference>
<gene>
    <name evidence="2" type="ORF">TVAG_350000</name>
</gene>
<dbReference type="SMR" id="A2FR23"/>
<reference evidence="2" key="2">
    <citation type="journal article" date="2007" name="Science">
        <title>Draft genome sequence of the sexually transmitted pathogen Trichomonas vaginalis.</title>
        <authorList>
            <person name="Carlton J.M."/>
            <person name="Hirt R.P."/>
            <person name="Silva J.C."/>
            <person name="Delcher A.L."/>
            <person name="Schatz M."/>
            <person name="Zhao Q."/>
            <person name="Wortman J.R."/>
            <person name="Bidwell S.L."/>
            <person name="Alsmark U.C.M."/>
            <person name="Besteiro S."/>
            <person name="Sicheritz-Ponten T."/>
            <person name="Noel C.J."/>
            <person name="Dacks J.B."/>
            <person name="Foster P.G."/>
            <person name="Simillion C."/>
            <person name="Van de Peer Y."/>
            <person name="Miranda-Saavedra D."/>
            <person name="Barton G.J."/>
            <person name="Westrop G.D."/>
            <person name="Mueller S."/>
            <person name="Dessi D."/>
            <person name="Fiori P.L."/>
            <person name="Ren Q."/>
            <person name="Paulsen I."/>
            <person name="Zhang H."/>
            <person name="Bastida-Corcuera F.D."/>
            <person name="Simoes-Barbosa A."/>
            <person name="Brown M.T."/>
            <person name="Hayes R.D."/>
            <person name="Mukherjee M."/>
            <person name="Okumura C.Y."/>
            <person name="Schneider R."/>
            <person name="Smith A.J."/>
            <person name="Vanacova S."/>
            <person name="Villalvazo M."/>
            <person name="Haas B.J."/>
            <person name="Pertea M."/>
            <person name="Feldblyum T.V."/>
            <person name="Utterback T.R."/>
            <person name="Shu C.L."/>
            <person name="Osoegawa K."/>
            <person name="de Jong P.J."/>
            <person name="Hrdy I."/>
            <person name="Horvathova L."/>
            <person name="Zubacova Z."/>
            <person name="Dolezal P."/>
            <person name="Malik S.B."/>
            <person name="Logsdon J.M. Jr."/>
            <person name="Henze K."/>
            <person name="Gupta A."/>
            <person name="Wang C.C."/>
            <person name="Dunne R.L."/>
            <person name="Upcroft J.A."/>
            <person name="Upcroft P."/>
            <person name="White O."/>
            <person name="Salzberg S.L."/>
            <person name="Tang P."/>
            <person name="Chiu C.-H."/>
            <person name="Lee Y.-S."/>
            <person name="Embley T.M."/>
            <person name="Coombs G.H."/>
            <person name="Mottram J.C."/>
            <person name="Tachezy J."/>
            <person name="Fraser-Liggett C.M."/>
            <person name="Johnson P.J."/>
        </authorList>
    </citation>
    <scope>NUCLEOTIDE SEQUENCE [LARGE SCALE GENOMIC DNA]</scope>
    <source>
        <strain evidence="2">G3</strain>
    </source>
</reference>
<reference evidence="2" key="1">
    <citation type="submission" date="2006-10" db="EMBL/GenBank/DDBJ databases">
        <authorList>
            <person name="Amadeo P."/>
            <person name="Zhao Q."/>
            <person name="Wortman J."/>
            <person name="Fraser-Liggett C."/>
            <person name="Carlton J."/>
        </authorList>
    </citation>
    <scope>NUCLEOTIDE SEQUENCE</scope>
    <source>
        <strain evidence="2">G3</strain>
    </source>
</reference>
<evidence type="ECO:0000313" key="3">
    <source>
        <dbReference type="Proteomes" id="UP000001542"/>
    </source>
</evidence>
<dbReference type="InterPro" id="IPR011333">
    <property type="entry name" value="SKP1/BTB/POZ_sf"/>
</dbReference>
<dbReference type="SMART" id="SM00225">
    <property type="entry name" value="BTB"/>
    <property type="match status" value="1"/>
</dbReference>
<dbReference type="InParanoid" id="A2FR23"/>
<dbReference type="GO" id="GO:0030162">
    <property type="term" value="P:regulation of proteolysis"/>
    <property type="evidence" value="ECO:0000318"/>
    <property type="project" value="GO_Central"/>
</dbReference>
<protein>
    <submittedName>
        <fullName evidence="2">BTB/POZ domain containing protein</fullName>
    </submittedName>
</protein>
<evidence type="ECO:0000313" key="2">
    <source>
        <dbReference type="EMBL" id="EAX92653.1"/>
    </source>
</evidence>
<dbReference type="InterPro" id="IPR000210">
    <property type="entry name" value="BTB/POZ_dom"/>
</dbReference>
<dbReference type="GO" id="GO:0043161">
    <property type="term" value="P:proteasome-mediated ubiquitin-dependent protein catabolic process"/>
    <property type="evidence" value="ECO:0000318"/>
    <property type="project" value="GO_Central"/>
</dbReference>
<dbReference type="KEGG" id="tva:4750366"/>